<name>A0AAE1DLK9_9GAST</name>
<organism evidence="1 2">
    <name type="scientific">Elysia crispata</name>
    <name type="common">lettuce slug</name>
    <dbReference type="NCBI Taxonomy" id="231223"/>
    <lineage>
        <taxon>Eukaryota</taxon>
        <taxon>Metazoa</taxon>
        <taxon>Spiralia</taxon>
        <taxon>Lophotrochozoa</taxon>
        <taxon>Mollusca</taxon>
        <taxon>Gastropoda</taxon>
        <taxon>Heterobranchia</taxon>
        <taxon>Euthyneura</taxon>
        <taxon>Panpulmonata</taxon>
        <taxon>Sacoglossa</taxon>
        <taxon>Placobranchoidea</taxon>
        <taxon>Plakobranchidae</taxon>
        <taxon>Elysia</taxon>
    </lineage>
</organism>
<protein>
    <submittedName>
        <fullName evidence="1">Uncharacterized protein</fullName>
    </submittedName>
</protein>
<dbReference type="Proteomes" id="UP001283361">
    <property type="component" value="Unassembled WGS sequence"/>
</dbReference>
<evidence type="ECO:0000313" key="2">
    <source>
        <dbReference type="Proteomes" id="UP001283361"/>
    </source>
</evidence>
<evidence type="ECO:0000313" key="1">
    <source>
        <dbReference type="EMBL" id="KAK3774992.1"/>
    </source>
</evidence>
<accession>A0AAE1DLK9</accession>
<reference evidence="1" key="1">
    <citation type="journal article" date="2023" name="G3 (Bethesda)">
        <title>A reference genome for the long-term kleptoplast-retaining sea slug Elysia crispata morphotype clarki.</title>
        <authorList>
            <person name="Eastman K.E."/>
            <person name="Pendleton A.L."/>
            <person name="Shaikh M.A."/>
            <person name="Suttiyut T."/>
            <person name="Ogas R."/>
            <person name="Tomko P."/>
            <person name="Gavelis G."/>
            <person name="Widhalm J.R."/>
            <person name="Wisecaver J.H."/>
        </authorList>
    </citation>
    <scope>NUCLEOTIDE SEQUENCE</scope>
    <source>
        <strain evidence="1">ECLA1</strain>
    </source>
</reference>
<dbReference type="AlphaFoldDB" id="A0AAE1DLK9"/>
<keyword evidence="2" id="KW-1185">Reference proteome</keyword>
<proteinExistence type="predicted"/>
<sequence>MCAWPPMVGCWPADSVHSRSLTQGLVDAMNGPRWTRSGKNRLLRVSIFRVTDHPVSITAKCIFGRGNLAQPRFLGGVNSSTPPAETGVTCSSWWGKMGQNPPPPPRELGKGGKEGVEVMTRRREGTHGPGASLLPAATKNTAREFGIARCYGPGRAGRNYSALSLSGMLASPFSSSSLWLCGSEVS</sequence>
<gene>
    <name evidence="1" type="ORF">RRG08_036286</name>
</gene>
<comment type="caution">
    <text evidence="1">The sequence shown here is derived from an EMBL/GenBank/DDBJ whole genome shotgun (WGS) entry which is preliminary data.</text>
</comment>
<dbReference type="EMBL" id="JAWDGP010003366">
    <property type="protein sequence ID" value="KAK3774992.1"/>
    <property type="molecule type" value="Genomic_DNA"/>
</dbReference>